<dbReference type="PANTHER" id="PTHR11008:SF39">
    <property type="entry name" value="CIRCADIAN CLOCK-CONTROLLED PROTEIN-LIKE PROTEIN"/>
    <property type="match status" value="1"/>
</dbReference>
<dbReference type="Pfam" id="PF06585">
    <property type="entry name" value="JHBP"/>
    <property type="match status" value="1"/>
</dbReference>
<evidence type="ECO:0000256" key="2">
    <source>
        <dbReference type="ARBA" id="ARBA00023108"/>
    </source>
</evidence>
<gene>
    <name evidence="5" type="ORF">KUF71_022186</name>
</gene>
<name>A0AAE1H160_9NEOP</name>
<keyword evidence="2" id="KW-0090">Biological rhythms</keyword>
<evidence type="ECO:0000313" key="5">
    <source>
        <dbReference type="EMBL" id="KAK3912598.1"/>
    </source>
</evidence>
<evidence type="ECO:0000256" key="3">
    <source>
        <dbReference type="ARBA" id="ARBA00060902"/>
    </source>
</evidence>
<feature type="chain" id="PRO_5042026471" evidence="4">
    <location>
        <begin position="30"/>
        <end position="269"/>
    </location>
</feature>
<comment type="similarity">
    <text evidence="3">Belongs to the TO family.</text>
</comment>
<evidence type="ECO:0000256" key="4">
    <source>
        <dbReference type="SAM" id="SignalP"/>
    </source>
</evidence>
<dbReference type="GO" id="GO:0005615">
    <property type="term" value="C:extracellular space"/>
    <property type="evidence" value="ECO:0007669"/>
    <property type="project" value="TreeGrafter"/>
</dbReference>
<feature type="signal peptide" evidence="4">
    <location>
        <begin position="1"/>
        <end position="29"/>
    </location>
</feature>
<reference evidence="5" key="2">
    <citation type="journal article" date="2023" name="BMC Genomics">
        <title>Pest status, molecular evolution, and epigenetic factors derived from the genome assembly of Frankliniella fusca, a thysanopteran phytovirus vector.</title>
        <authorList>
            <person name="Catto M.A."/>
            <person name="Labadie P.E."/>
            <person name="Jacobson A.L."/>
            <person name="Kennedy G.G."/>
            <person name="Srinivasan R."/>
            <person name="Hunt B.G."/>
        </authorList>
    </citation>
    <scope>NUCLEOTIDE SEQUENCE</scope>
    <source>
        <strain evidence="5">PL_HMW_Pooled</strain>
    </source>
</reference>
<dbReference type="InterPro" id="IPR010562">
    <property type="entry name" value="Haemolymph_juvenile_hormone-bd"/>
</dbReference>
<evidence type="ECO:0000256" key="1">
    <source>
        <dbReference type="ARBA" id="ARBA00022729"/>
    </source>
</evidence>
<dbReference type="InterPro" id="IPR038606">
    <property type="entry name" value="To_sf"/>
</dbReference>
<sequence length="269" mass="29707">MTSPGTALAAGAPALVLVLVALGSAAVRADLSAKDFGAGLGRPLPSFLKICKRHDPNLNECIKEAVEQLRPHLTEGILELGIPSCEPLLIPEVVVNQGSGAVTVTSVYRNLRVYGPSQFVLKNIKVDLEKNRVRVRLFLPKLSMDSDYFLQGRILMLPIQGHGHSSGNYTNIEATATMTGQRVIRGGREYMDVKEFLVDFQIGHASVHLGNLFDGDQELGEIMNKFLNENWRSVAREVQPILEDTIAELFKTFANKIYHMYPLDVLLPE</sequence>
<reference evidence="5" key="1">
    <citation type="submission" date="2021-07" db="EMBL/GenBank/DDBJ databases">
        <authorList>
            <person name="Catto M.A."/>
            <person name="Jacobson A."/>
            <person name="Kennedy G."/>
            <person name="Labadie P."/>
            <person name="Hunt B.G."/>
            <person name="Srinivasan R."/>
        </authorList>
    </citation>
    <scope>NUCLEOTIDE SEQUENCE</scope>
    <source>
        <strain evidence="5">PL_HMW_Pooled</strain>
        <tissue evidence="5">Head</tissue>
    </source>
</reference>
<keyword evidence="1 4" id="KW-0732">Signal</keyword>
<dbReference type="SMART" id="SM00700">
    <property type="entry name" value="JHBP"/>
    <property type="match status" value="1"/>
</dbReference>
<comment type="caution">
    <text evidence="5">The sequence shown here is derived from an EMBL/GenBank/DDBJ whole genome shotgun (WGS) entry which is preliminary data.</text>
</comment>
<dbReference type="FunFam" id="3.15.10.30:FF:000001">
    <property type="entry name" value="Takeout-like protein 1"/>
    <property type="match status" value="1"/>
</dbReference>
<dbReference type="Gene3D" id="3.15.10.30">
    <property type="entry name" value="Haemolymph juvenile hormone binding protein"/>
    <property type="match status" value="1"/>
</dbReference>
<accession>A0AAE1H160</accession>
<keyword evidence="6" id="KW-1185">Reference proteome</keyword>
<organism evidence="5 6">
    <name type="scientific">Frankliniella fusca</name>
    <dbReference type="NCBI Taxonomy" id="407009"/>
    <lineage>
        <taxon>Eukaryota</taxon>
        <taxon>Metazoa</taxon>
        <taxon>Ecdysozoa</taxon>
        <taxon>Arthropoda</taxon>
        <taxon>Hexapoda</taxon>
        <taxon>Insecta</taxon>
        <taxon>Pterygota</taxon>
        <taxon>Neoptera</taxon>
        <taxon>Paraneoptera</taxon>
        <taxon>Thysanoptera</taxon>
        <taxon>Terebrantia</taxon>
        <taxon>Thripoidea</taxon>
        <taxon>Thripidae</taxon>
        <taxon>Frankliniella</taxon>
    </lineage>
</organism>
<evidence type="ECO:0000313" key="6">
    <source>
        <dbReference type="Proteomes" id="UP001219518"/>
    </source>
</evidence>
<dbReference type="Proteomes" id="UP001219518">
    <property type="component" value="Unassembled WGS sequence"/>
</dbReference>
<proteinExistence type="inferred from homology"/>
<protein>
    <submittedName>
        <fullName evidence="5">Protein takeout</fullName>
    </submittedName>
</protein>
<dbReference type="AlphaFoldDB" id="A0AAE1H160"/>
<dbReference type="PANTHER" id="PTHR11008">
    <property type="entry name" value="PROTEIN TAKEOUT-LIKE PROTEIN"/>
    <property type="match status" value="1"/>
</dbReference>
<dbReference type="EMBL" id="JAHWGI010000295">
    <property type="protein sequence ID" value="KAK3912598.1"/>
    <property type="molecule type" value="Genomic_DNA"/>
</dbReference>
<dbReference type="GO" id="GO:0007623">
    <property type="term" value="P:circadian rhythm"/>
    <property type="evidence" value="ECO:0007669"/>
    <property type="project" value="UniProtKB-ARBA"/>
</dbReference>